<dbReference type="SUPFAM" id="SSF55681">
    <property type="entry name" value="Class II aaRS and biotin synthetases"/>
    <property type="match status" value="1"/>
</dbReference>
<evidence type="ECO:0000313" key="19">
    <source>
        <dbReference type="Proteomes" id="UP000178155"/>
    </source>
</evidence>
<feature type="site" description="Important for serine binding" evidence="15">
    <location>
        <position position="390"/>
    </location>
</feature>
<dbReference type="GO" id="GO:0005737">
    <property type="term" value="C:cytoplasm"/>
    <property type="evidence" value="ECO:0007669"/>
    <property type="project" value="UniProtKB-SubCell"/>
</dbReference>
<feature type="domain" description="Aminoacyl-transfer RNA synthetases class-II family profile" evidence="17">
    <location>
        <begin position="180"/>
        <end position="414"/>
    </location>
</feature>
<feature type="binding site" evidence="16">
    <location>
        <begin position="268"/>
        <end position="270"/>
    </location>
    <ligand>
        <name>ATP</name>
        <dbReference type="ChEBI" id="CHEBI:30616"/>
    </ligand>
</feature>
<dbReference type="InterPro" id="IPR002317">
    <property type="entry name" value="Ser-tRNA-ligase_type_1"/>
</dbReference>
<name>A0A1F8HBE2_9BACT</name>
<gene>
    <name evidence="18" type="ORF">A3I39_02015</name>
</gene>
<dbReference type="GO" id="GO:0005524">
    <property type="term" value="F:ATP binding"/>
    <property type="evidence" value="ECO:0007669"/>
    <property type="project" value="UniProtKB-KW"/>
</dbReference>
<evidence type="ECO:0000256" key="15">
    <source>
        <dbReference type="PIRSR" id="PIRSR001529-1"/>
    </source>
</evidence>
<dbReference type="Gene3D" id="3.30.930.10">
    <property type="entry name" value="Bira Bifunctional Protein, Domain 2"/>
    <property type="match status" value="1"/>
</dbReference>
<evidence type="ECO:0000256" key="6">
    <source>
        <dbReference type="ARBA" id="ARBA00022598"/>
    </source>
</evidence>
<evidence type="ECO:0000256" key="10">
    <source>
        <dbReference type="ARBA" id="ARBA00023146"/>
    </source>
</evidence>
<feature type="binding site" evidence="15">
    <location>
        <position position="291"/>
    </location>
    <ligand>
        <name>L-serine</name>
        <dbReference type="ChEBI" id="CHEBI:33384"/>
    </ligand>
</feature>
<keyword evidence="6 18" id="KW-0436">Ligase</keyword>
<dbReference type="Proteomes" id="UP000178155">
    <property type="component" value="Unassembled WGS sequence"/>
</dbReference>
<comment type="catalytic activity">
    <reaction evidence="13">
        <text>tRNA(Ser) + L-serine + ATP = L-seryl-tRNA(Ser) + AMP + diphosphate + H(+)</text>
        <dbReference type="Rhea" id="RHEA:12292"/>
        <dbReference type="Rhea" id="RHEA-COMP:9669"/>
        <dbReference type="Rhea" id="RHEA-COMP:9703"/>
        <dbReference type="ChEBI" id="CHEBI:15378"/>
        <dbReference type="ChEBI" id="CHEBI:30616"/>
        <dbReference type="ChEBI" id="CHEBI:33019"/>
        <dbReference type="ChEBI" id="CHEBI:33384"/>
        <dbReference type="ChEBI" id="CHEBI:78442"/>
        <dbReference type="ChEBI" id="CHEBI:78533"/>
        <dbReference type="ChEBI" id="CHEBI:456215"/>
        <dbReference type="EC" id="6.1.1.11"/>
    </reaction>
</comment>
<dbReference type="PRINTS" id="PR00981">
    <property type="entry name" value="TRNASYNTHSER"/>
</dbReference>
<protein>
    <recommendedName>
        <fullName evidence="11 14">Serine--tRNA ligase</fullName>
        <ecNumber evidence="4 14">6.1.1.11</ecNumber>
    </recommendedName>
</protein>
<keyword evidence="5" id="KW-0963">Cytoplasm</keyword>
<accession>A0A1F8HBE2</accession>
<evidence type="ECO:0000256" key="5">
    <source>
        <dbReference type="ARBA" id="ARBA00022490"/>
    </source>
</evidence>
<sequence length="430" mass="49170">MLDIKYIRENQELVRSAIQNKNVDLDLDKLLAVDVKRRELVSVSENLRAEQNRRSKGSQTPESINELKLLKEKFKASEQELESVGKEFNELMLMVPNVPTADTPIGKTENNNVVAKTVGEPTKFKFTPKNHWELAQEHDLIDKERAAKVAGSRFAYTKGPLVRLQFALLQFAMDRLTDPKIIKKIIKSNNLKVSDKPFVLVLPPAMIKTDIYKATARLNGTDVTYKLEGEDLWLNASAEHSLCPMYQGETLDEAQLPIRYLGYTTAFRREAGTYGKDMEGIFRLHQFDKLEMESFSTKDDGLNEHLFFIAVQEYLMQELGVPYRVVLKCTADIGSPNARGVDIDCWMPGQDKYRETHTADYMADYQARRLHTRVKRTNGETELVHTNDATVFSQRPLIVILENYQQEDGSIEIPKVLRTYMNGLKTISKS</sequence>
<dbReference type="InterPro" id="IPR002314">
    <property type="entry name" value="aa-tRNA-synt_IIb"/>
</dbReference>
<evidence type="ECO:0000256" key="2">
    <source>
        <dbReference type="ARBA" id="ARBA00005045"/>
    </source>
</evidence>
<dbReference type="PROSITE" id="PS50862">
    <property type="entry name" value="AA_TRNA_LIGASE_II"/>
    <property type="match status" value="1"/>
</dbReference>
<evidence type="ECO:0000256" key="8">
    <source>
        <dbReference type="ARBA" id="ARBA00022840"/>
    </source>
</evidence>
<keyword evidence="8 16" id="KW-0067">ATP-binding</keyword>
<keyword evidence="7" id="KW-0547">Nucleotide-binding</keyword>
<evidence type="ECO:0000256" key="16">
    <source>
        <dbReference type="PIRSR" id="PIRSR001529-2"/>
    </source>
</evidence>
<comment type="subcellular location">
    <subcellularLocation>
        <location evidence="1">Cytoplasm</location>
    </subcellularLocation>
</comment>
<evidence type="ECO:0000256" key="1">
    <source>
        <dbReference type="ARBA" id="ARBA00004496"/>
    </source>
</evidence>
<evidence type="ECO:0000259" key="17">
    <source>
        <dbReference type="PROSITE" id="PS50862"/>
    </source>
</evidence>
<dbReference type="Gene3D" id="1.10.287.40">
    <property type="entry name" value="Serine-tRNA synthetase, tRNA binding domain"/>
    <property type="match status" value="1"/>
</dbReference>
<dbReference type="Pfam" id="PF02403">
    <property type="entry name" value="Seryl_tRNA_N"/>
    <property type="match status" value="1"/>
</dbReference>
<dbReference type="Pfam" id="PF00587">
    <property type="entry name" value="tRNA-synt_2b"/>
    <property type="match status" value="1"/>
</dbReference>
<dbReference type="InterPro" id="IPR042103">
    <property type="entry name" value="SerRS_1_N_sf"/>
</dbReference>
<dbReference type="EMBL" id="MGKW01000016">
    <property type="protein sequence ID" value="OGN34236.1"/>
    <property type="molecule type" value="Genomic_DNA"/>
</dbReference>
<evidence type="ECO:0000313" key="18">
    <source>
        <dbReference type="EMBL" id="OGN34236.1"/>
    </source>
</evidence>
<dbReference type="NCBIfam" id="TIGR00414">
    <property type="entry name" value="serS"/>
    <property type="match status" value="1"/>
</dbReference>
<evidence type="ECO:0000256" key="12">
    <source>
        <dbReference type="ARBA" id="ARBA00047929"/>
    </source>
</evidence>
<proteinExistence type="inferred from homology"/>
<dbReference type="InterPro" id="IPR045864">
    <property type="entry name" value="aa-tRNA-synth_II/BPL/LPL"/>
</dbReference>
<keyword evidence="10" id="KW-0030">Aminoacyl-tRNA synthetase</keyword>
<evidence type="ECO:0000256" key="4">
    <source>
        <dbReference type="ARBA" id="ARBA00012840"/>
    </source>
</evidence>
<dbReference type="InterPro" id="IPR006195">
    <property type="entry name" value="aa-tRNA-synth_II"/>
</dbReference>
<organism evidence="18 19">
    <name type="scientific">Candidatus Yanofskybacteria bacterium RIFCSPLOWO2_02_FULL_47_9b</name>
    <dbReference type="NCBI Taxonomy" id="1802708"/>
    <lineage>
        <taxon>Bacteria</taxon>
        <taxon>Candidatus Yanofskyibacteriota</taxon>
    </lineage>
</organism>
<dbReference type="PANTHER" id="PTHR43697:SF1">
    <property type="entry name" value="SERINE--TRNA LIGASE"/>
    <property type="match status" value="1"/>
</dbReference>
<dbReference type="GO" id="GO:0006434">
    <property type="term" value="P:seryl-tRNA aminoacylation"/>
    <property type="evidence" value="ECO:0007669"/>
    <property type="project" value="UniProtKB-UniRule"/>
</dbReference>
<dbReference type="PANTHER" id="PTHR43697">
    <property type="entry name" value="SERYL-TRNA SYNTHETASE"/>
    <property type="match status" value="1"/>
</dbReference>
<evidence type="ECO:0000256" key="7">
    <source>
        <dbReference type="ARBA" id="ARBA00022741"/>
    </source>
</evidence>
<reference evidence="18 19" key="1">
    <citation type="journal article" date="2016" name="Nat. Commun.">
        <title>Thousands of microbial genomes shed light on interconnected biogeochemical processes in an aquifer system.</title>
        <authorList>
            <person name="Anantharaman K."/>
            <person name="Brown C.T."/>
            <person name="Hug L.A."/>
            <person name="Sharon I."/>
            <person name="Castelle C.J."/>
            <person name="Probst A.J."/>
            <person name="Thomas B.C."/>
            <person name="Singh A."/>
            <person name="Wilkins M.J."/>
            <person name="Karaoz U."/>
            <person name="Brodie E.L."/>
            <person name="Williams K.H."/>
            <person name="Hubbard S.S."/>
            <person name="Banfield J.F."/>
        </authorList>
    </citation>
    <scope>NUCLEOTIDE SEQUENCE [LARGE SCALE GENOMIC DNA]</scope>
</reference>
<comment type="similarity">
    <text evidence="3">Belongs to the class-II aminoacyl-tRNA synthetase family. Type-1 seryl-tRNA synthetase subfamily.</text>
</comment>
<dbReference type="InterPro" id="IPR015866">
    <property type="entry name" value="Ser-tRNA-synth_1_N"/>
</dbReference>
<evidence type="ECO:0000256" key="11">
    <source>
        <dbReference type="ARBA" id="ARBA00039158"/>
    </source>
</evidence>
<dbReference type="EC" id="6.1.1.11" evidence="4 14"/>
<dbReference type="AlphaFoldDB" id="A0A1F8HBE2"/>
<keyword evidence="9" id="KW-0648">Protein biosynthesis</keyword>
<comment type="pathway">
    <text evidence="2">Aminoacyl-tRNA biosynthesis; selenocysteinyl-tRNA(Sec) biosynthesis; L-seryl-tRNA(Sec) from L-serine and tRNA(Sec): step 1/1.</text>
</comment>
<dbReference type="InterPro" id="IPR010978">
    <property type="entry name" value="tRNA-bd_arm"/>
</dbReference>
<evidence type="ECO:0000256" key="13">
    <source>
        <dbReference type="ARBA" id="ARBA00048823"/>
    </source>
</evidence>
<dbReference type="SUPFAM" id="SSF46589">
    <property type="entry name" value="tRNA-binding arm"/>
    <property type="match status" value="1"/>
</dbReference>
<feature type="binding site" evidence="15">
    <location>
        <position position="268"/>
    </location>
    <ligand>
        <name>L-serine</name>
        <dbReference type="ChEBI" id="CHEBI:33384"/>
    </ligand>
</feature>
<evidence type="ECO:0000256" key="9">
    <source>
        <dbReference type="ARBA" id="ARBA00022917"/>
    </source>
</evidence>
<comment type="catalytic activity">
    <reaction evidence="12">
        <text>tRNA(Sec) + L-serine + ATP = L-seryl-tRNA(Sec) + AMP + diphosphate + H(+)</text>
        <dbReference type="Rhea" id="RHEA:42580"/>
        <dbReference type="Rhea" id="RHEA-COMP:9742"/>
        <dbReference type="Rhea" id="RHEA-COMP:10128"/>
        <dbReference type="ChEBI" id="CHEBI:15378"/>
        <dbReference type="ChEBI" id="CHEBI:30616"/>
        <dbReference type="ChEBI" id="CHEBI:33019"/>
        <dbReference type="ChEBI" id="CHEBI:33384"/>
        <dbReference type="ChEBI" id="CHEBI:78442"/>
        <dbReference type="ChEBI" id="CHEBI:78533"/>
        <dbReference type="ChEBI" id="CHEBI:456215"/>
        <dbReference type="EC" id="6.1.1.11"/>
    </reaction>
</comment>
<evidence type="ECO:0000256" key="14">
    <source>
        <dbReference type="NCBIfam" id="TIGR00414"/>
    </source>
</evidence>
<comment type="caution">
    <text evidence="18">The sequence shown here is derived from an EMBL/GenBank/DDBJ whole genome shotgun (WGS) entry which is preliminary data.</text>
</comment>
<dbReference type="PIRSF" id="PIRSF001529">
    <property type="entry name" value="Ser-tRNA-synth_IIa"/>
    <property type="match status" value="1"/>
</dbReference>
<dbReference type="GO" id="GO:0004828">
    <property type="term" value="F:serine-tRNA ligase activity"/>
    <property type="evidence" value="ECO:0007669"/>
    <property type="project" value="UniProtKB-UniRule"/>
</dbReference>
<evidence type="ECO:0000256" key="3">
    <source>
        <dbReference type="ARBA" id="ARBA00010728"/>
    </source>
</evidence>